<feature type="signal peptide" evidence="1">
    <location>
        <begin position="1"/>
        <end position="21"/>
    </location>
</feature>
<dbReference type="EMBL" id="CAJHIA010000011">
    <property type="protein sequence ID" value="CAD6443735.1"/>
    <property type="molecule type" value="Genomic_DNA"/>
</dbReference>
<gene>
    <name evidence="2" type="ORF">SCLTRI_LOCUS3527</name>
</gene>
<reference evidence="2" key="1">
    <citation type="submission" date="2020-10" db="EMBL/GenBank/DDBJ databases">
        <authorList>
            <person name="Kusch S."/>
        </authorList>
    </citation>
    <scope>NUCLEOTIDE SEQUENCE</scope>
    <source>
        <strain evidence="2">SwB9</strain>
    </source>
</reference>
<comment type="caution">
    <text evidence="2">The sequence shown here is derived from an EMBL/GenBank/DDBJ whole genome shotgun (WGS) entry which is preliminary data.</text>
</comment>
<sequence length="129" mass="14023">MHIPKFLFALISFTLTKHVSCSPTQMGTLSTPPPPGETYLTNYPICATPGYTVVPGSYNESIHQSSGATLGGCINECRTAYPGCKSIAFNAEYTECLWYDRRVGGTQLYEDGGSGFVHYDLICVVDGCY</sequence>
<keyword evidence="1" id="KW-0732">Signal</keyword>
<evidence type="ECO:0000313" key="3">
    <source>
        <dbReference type="Proteomes" id="UP000624404"/>
    </source>
</evidence>
<dbReference type="Proteomes" id="UP000624404">
    <property type="component" value="Unassembled WGS sequence"/>
</dbReference>
<organism evidence="2 3">
    <name type="scientific">Sclerotinia trifoliorum</name>
    <dbReference type="NCBI Taxonomy" id="28548"/>
    <lineage>
        <taxon>Eukaryota</taxon>
        <taxon>Fungi</taxon>
        <taxon>Dikarya</taxon>
        <taxon>Ascomycota</taxon>
        <taxon>Pezizomycotina</taxon>
        <taxon>Leotiomycetes</taxon>
        <taxon>Helotiales</taxon>
        <taxon>Sclerotiniaceae</taxon>
        <taxon>Sclerotinia</taxon>
    </lineage>
</organism>
<feature type="chain" id="PRO_5034800493" evidence="1">
    <location>
        <begin position="22"/>
        <end position="129"/>
    </location>
</feature>
<dbReference type="OrthoDB" id="3556210at2759"/>
<protein>
    <submittedName>
        <fullName evidence="2">1ff85c03-9f3f-41f5-800e-cbb45d14ece3</fullName>
    </submittedName>
</protein>
<evidence type="ECO:0000313" key="2">
    <source>
        <dbReference type="EMBL" id="CAD6443735.1"/>
    </source>
</evidence>
<accession>A0A8H2VT00</accession>
<dbReference type="AlphaFoldDB" id="A0A8H2VT00"/>
<dbReference type="SUPFAM" id="SSF57414">
    <property type="entry name" value="Hairpin loop containing domain-like"/>
    <property type="match status" value="1"/>
</dbReference>
<proteinExistence type="predicted"/>
<keyword evidence="3" id="KW-1185">Reference proteome</keyword>
<name>A0A8H2VT00_9HELO</name>
<evidence type="ECO:0000256" key="1">
    <source>
        <dbReference type="SAM" id="SignalP"/>
    </source>
</evidence>